<reference evidence="1" key="1">
    <citation type="submission" date="2019-03" db="EMBL/GenBank/DDBJ databases">
        <title>Lake Tanganyika Metagenome-Assembled Genomes (MAGs).</title>
        <authorList>
            <person name="Tran P."/>
        </authorList>
    </citation>
    <scope>NUCLEOTIDE SEQUENCE</scope>
    <source>
        <strain evidence="1">K_DeepCast_65m_m2_066</strain>
    </source>
</reference>
<sequence>MRSPFVSLVLVFLLVTGIGVTLSGCDSGPDTPNTGVANTPSATFQPASPLTADDVRTIIAQAVTQAVARNVRATIAVIDRGGNVLGVFQMTNARTETVIGSSRSPNKGGLEGVAVPTTLAAVSKAGTGAFLSSNGNAFSTRTASDIIQEHRPVSVSFVAGGPLFGVQFSSLPCTDIKNPPLPLGLAGDPGGMPLYKNGTLVGGIGVESDGAYTIDLNPFDTEIPEEELIAVAGSRGFEAPTGIRSDQILLDGVRLPYSNATQPPALSTIPFANLPGVVVEVRVPAFTFFNGTIQGTTDPTFGFAAANIGGRDVRIAVDRQGNNRFPPRNGSVLTAAEVDRILTQAIQTAYVLRAAIREPQASFVQVNVFVVDADGTVLGYRGTPDAPVFGFDVSAQKARAAAFFSGANAGRDLRTAGLGQFVDAARRDGIALDGSIAFSNRGVGFLHRPFLPDGFDGTPPGPFSTSLPEWSPFNVGLQLAVVQDALVTILGGGRIPTDAAGNPKCSGSIRGIQNGTQIFAGSVPLYKNGQLVGGVGVSGDGIDQDDNVALGGSLGFEAPEAMRSDQVLVRNARLPFVKLPRNPDNF</sequence>
<dbReference type="InterPro" id="IPR005624">
    <property type="entry name" value="PduO/GlcC-like"/>
</dbReference>
<dbReference type="SUPFAM" id="SSF143744">
    <property type="entry name" value="GlcG-like"/>
    <property type="match status" value="2"/>
</dbReference>
<dbReference type="Proteomes" id="UP000712673">
    <property type="component" value="Unassembled WGS sequence"/>
</dbReference>
<dbReference type="EMBL" id="VGLS01000274">
    <property type="protein sequence ID" value="MBM3224189.1"/>
    <property type="molecule type" value="Genomic_DNA"/>
</dbReference>
<gene>
    <name evidence="1" type="ORF">FJZ47_10345</name>
</gene>
<dbReference type="Pfam" id="PF03928">
    <property type="entry name" value="HbpS-like"/>
    <property type="match status" value="1"/>
</dbReference>
<protein>
    <recommendedName>
        <fullName evidence="3">Heme-binding protein</fullName>
    </recommendedName>
</protein>
<comment type="caution">
    <text evidence="1">The sequence shown here is derived from an EMBL/GenBank/DDBJ whole genome shotgun (WGS) entry which is preliminary data.</text>
</comment>
<evidence type="ECO:0000313" key="1">
    <source>
        <dbReference type="EMBL" id="MBM3224189.1"/>
    </source>
</evidence>
<accession>A0A938B2M9</accession>
<dbReference type="PANTHER" id="PTHR34309:SF1">
    <property type="entry name" value="PROTEIN GLCG"/>
    <property type="match status" value="1"/>
</dbReference>
<evidence type="ECO:0000313" key="2">
    <source>
        <dbReference type="Proteomes" id="UP000712673"/>
    </source>
</evidence>
<dbReference type="InterPro" id="IPR038084">
    <property type="entry name" value="PduO/GlcC-like_sf"/>
</dbReference>
<organism evidence="1 2">
    <name type="scientific">Tectimicrobiota bacterium</name>
    <dbReference type="NCBI Taxonomy" id="2528274"/>
    <lineage>
        <taxon>Bacteria</taxon>
        <taxon>Pseudomonadati</taxon>
        <taxon>Nitrospinota/Tectimicrobiota group</taxon>
        <taxon>Candidatus Tectimicrobiota</taxon>
    </lineage>
</organism>
<dbReference type="Gene3D" id="3.30.450.150">
    <property type="entry name" value="Haem-degrading domain"/>
    <property type="match status" value="3"/>
</dbReference>
<proteinExistence type="predicted"/>
<dbReference type="AlphaFoldDB" id="A0A938B2M9"/>
<dbReference type="InterPro" id="IPR052517">
    <property type="entry name" value="GlcG_carb_metab_protein"/>
</dbReference>
<name>A0A938B2M9_UNCTE</name>
<dbReference type="PANTHER" id="PTHR34309">
    <property type="entry name" value="SLR1406 PROTEIN"/>
    <property type="match status" value="1"/>
</dbReference>
<dbReference type="PROSITE" id="PS51257">
    <property type="entry name" value="PROKAR_LIPOPROTEIN"/>
    <property type="match status" value="1"/>
</dbReference>
<evidence type="ECO:0008006" key="3">
    <source>
        <dbReference type="Google" id="ProtNLM"/>
    </source>
</evidence>